<feature type="transmembrane region" description="Helical" evidence="1">
    <location>
        <begin position="49"/>
        <end position="67"/>
    </location>
</feature>
<comment type="caution">
    <text evidence="2">The sequence shown here is derived from an EMBL/GenBank/DDBJ whole genome shotgun (WGS) entry which is preliminary data.</text>
</comment>
<proteinExistence type="predicted"/>
<accession>A0A8J7CWP7</accession>
<feature type="transmembrane region" description="Helical" evidence="1">
    <location>
        <begin position="20"/>
        <end position="43"/>
    </location>
</feature>
<organism evidence="2 3">
    <name type="scientific">Desmonostoc muscorum LEGE 12446</name>
    <dbReference type="NCBI Taxonomy" id="1828758"/>
    <lineage>
        <taxon>Bacteria</taxon>
        <taxon>Bacillati</taxon>
        <taxon>Cyanobacteriota</taxon>
        <taxon>Cyanophyceae</taxon>
        <taxon>Nostocales</taxon>
        <taxon>Nostocaceae</taxon>
        <taxon>Desmonostoc</taxon>
    </lineage>
</organism>
<reference evidence="2" key="1">
    <citation type="submission" date="2020-10" db="EMBL/GenBank/DDBJ databases">
        <authorList>
            <person name="Castelo-Branco R."/>
            <person name="Eusebio N."/>
            <person name="Adriana R."/>
            <person name="Vieira A."/>
            <person name="Brugerolle De Fraissinette N."/>
            <person name="Rezende De Castro R."/>
            <person name="Schneider M.P."/>
            <person name="Vasconcelos V."/>
            <person name="Leao P.N."/>
        </authorList>
    </citation>
    <scope>NUCLEOTIDE SEQUENCE</scope>
    <source>
        <strain evidence="2">LEGE 12446</strain>
    </source>
</reference>
<gene>
    <name evidence="2" type="ORF">IQ276_02875</name>
</gene>
<keyword evidence="1" id="KW-0812">Transmembrane</keyword>
<protein>
    <submittedName>
        <fullName evidence="2">Uncharacterized protein</fullName>
    </submittedName>
</protein>
<evidence type="ECO:0000313" key="3">
    <source>
        <dbReference type="Proteomes" id="UP000622533"/>
    </source>
</evidence>
<name>A0A8J7CWP7_DESMC</name>
<keyword evidence="1" id="KW-0472">Membrane</keyword>
<evidence type="ECO:0000313" key="2">
    <source>
        <dbReference type="EMBL" id="MBE9021438.1"/>
    </source>
</evidence>
<dbReference type="RefSeq" id="WP_073645607.1">
    <property type="nucleotide sequence ID" value="NZ_JADEXS020000002.1"/>
</dbReference>
<dbReference type="AlphaFoldDB" id="A0A8J7CWP7"/>
<dbReference type="EMBL" id="JADEXS010000022">
    <property type="protein sequence ID" value="MBE9021438.1"/>
    <property type="molecule type" value="Genomic_DNA"/>
</dbReference>
<keyword evidence="1" id="KW-1133">Transmembrane helix</keyword>
<evidence type="ECO:0000256" key="1">
    <source>
        <dbReference type="SAM" id="Phobius"/>
    </source>
</evidence>
<dbReference type="Proteomes" id="UP000622533">
    <property type="component" value="Unassembled WGS sequence"/>
</dbReference>
<keyword evidence="3" id="KW-1185">Reference proteome</keyword>
<sequence>MKFSESIKQVNQSLGKSASIGIFTGFQFAVSLVSFGVGFFLAFLFGLGMIWSILIGLWLSATTLTLSGKRPYLFWSRVFPGVPMWTRGYVRYSSPEEKRKAGSKKVSWLNSILK</sequence>